<dbReference type="Pfam" id="PF02785">
    <property type="entry name" value="Biotin_carb_C"/>
    <property type="match status" value="1"/>
</dbReference>
<keyword evidence="3 6" id="KW-0378">Hydrolase</keyword>
<sequence>MIAWRPTREEAIAELTQALANTRLYGVETNRIYLQQILAFEPFVQGEPWTRCLEQLSYRAATVEVLSAGTQTSGPGLSRTAGLLGGGRPAVRADGRIGRCALGNRLLDNPPGEAALEITLSGPALKFHCAAWRW</sequence>
<dbReference type="SUPFAM" id="SSF51246">
    <property type="entry name" value="Rudiment single hybrid motif"/>
    <property type="match status" value="1"/>
</dbReference>
<evidence type="ECO:0000313" key="6">
    <source>
        <dbReference type="EMBL" id="VFS88787.1"/>
    </source>
</evidence>
<accession>A0A485CW87</accession>
<gene>
    <name evidence="6" type="ORF">NCTC12998_06589</name>
</gene>
<dbReference type="GO" id="GO:0016787">
    <property type="term" value="F:hydrolase activity"/>
    <property type="evidence" value="ECO:0007669"/>
    <property type="project" value="UniProtKB-KW"/>
</dbReference>
<keyword evidence="2" id="KW-0547">Nucleotide-binding</keyword>
<protein>
    <submittedName>
        <fullName evidence="6">Allophanate hydrolase subunit 2</fullName>
    </submittedName>
</protein>
<evidence type="ECO:0000259" key="5">
    <source>
        <dbReference type="PROSITE" id="PS50979"/>
    </source>
</evidence>
<feature type="domain" description="Biotin carboxylation" evidence="5">
    <location>
        <begin position="1"/>
        <end position="58"/>
    </location>
</feature>
<dbReference type="InterPro" id="IPR003778">
    <property type="entry name" value="CT_A_B"/>
</dbReference>
<reference evidence="6 7" key="1">
    <citation type="submission" date="2019-03" db="EMBL/GenBank/DDBJ databases">
        <authorList>
            <consortium name="Pathogen Informatics"/>
        </authorList>
    </citation>
    <scope>NUCLEOTIDE SEQUENCE [LARGE SCALE GENOMIC DNA]</scope>
    <source>
        <strain evidence="6 7">NCTC12998</strain>
    </source>
</reference>
<evidence type="ECO:0000256" key="1">
    <source>
        <dbReference type="ARBA" id="ARBA00022598"/>
    </source>
</evidence>
<dbReference type="AlphaFoldDB" id="A0A485CW87"/>
<proteinExistence type="predicted"/>
<dbReference type="SMART" id="SM00878">
    <property type="entry name" value="Biotin_carb_C"/>
    <property type="match status" value="1"/>
</dbReference>
<dbReference type="Pfam" id="PF02626">
    <property type="entry name" value="CT_A_B"/>
    <property type="match status" value="1"/>
</dbReference>
<organism evidence="6 7">
    <name type="scientific">Raoultella planticola</name>
    <name type="common">Klebsiella planticola</name>
    <dbReference type="NCBI Taxonomy" id="575"/>
    <lineage>
        <taxon>Bacteria</taxon>
        <taxon>Pseudomonadati</taxon>
        <taxon>Pseudomonadota</taxon>
        <taxon>Gammaproteobacteria</taxon>
        <taxon>Enterobacterales</taxon>
        <taxon>Enterobacteriaceae</taxon>
        <taxon>Klebsiella/Raoultella group</taxon>
        <taxon>Raoultella</taxon>
    </lineage>
</organism>
<dbReference type="InterPro" id="IPR011054">
    <property type="entry name" value="Rudment_hybrid_motif"/>
</dbReference>
<evidence type="ECO:0000256" key="3">
    <source>
        <dbReference type="ARBA" id="ARBA00022801"/>
    </source>
</evidence>
<keyword evidence="4" id="KW-0067">ATP-binding</keyword>
<evidence type="ECO:0000313" key="7">
    <source>
        <dbReference type="Proteomes" id="UP000345637"/>
    </source>
</evidence>
<dbReference type="PROSITE" id="PS50979">
    <property type="entry name" value="BC"/>
    <property type="match status" value="1"/>
</dbReference>
<evidence type="ECO:0000256" key="4">
    <source>
        <dbReference type="ARBA" id="ARBA00022840"/>
    </source>
</evidence>
<dbReference type="Gene3D" id="3.30.470.20">
    <property type="entry name" value="ATP-grasp fold, B domain"/>
    <property type="match status" value="1"/>
</dbReference>
<dbReference type="GO" id="GO:0016874">
    <property type="term" value="F:ligase activity"/>
    <property type="evidence" value="ECO:0007669"/>
    <property type="project" value="UniProtKB-KW"/>
</dbReference>
<name>A0A485CW87_RAOPL</name>
<dbReference type="GO" id="GO:0005524">
    <property type="term" value="F:ATP binding"/>
    <property type="evidence" value="ECO:0007669"/>
    <property type="project" value="UniProtKB-KW"/>
</dbReference>
<dbReference type="EMBL" id="CAADJE010000036">
    <property type="protein sequence ID" value="VFS88787.1"/>
    <property type="molecule type" value="Genomic_DNA"/>
</dbReference>
<dbReference type="Proteomes" id="UP000345637">
    <property type="component" value="Unassembled WGS sequence"/>
</dbReference>
<dbReference type="InterPro" id="IPR011764">
    <property type="entry name" value="Biotin_carboxylation_dom"/>
</dbReference>
<keyword evidence="1" id="KW-0436">Ligase</keyword>
<evidence type="ECO:0000256" key="2">
    <source>
        <dbReference type="ARBA" id="ARBA00022741"/>
    </source>
</evidence>
<dbReference type="InterPro" id="IPR005482">
    <property type="entry name" value="Biotin_COase_C"/>
</dbReference>